<evidence type="ECO:0000256" key="5">
    <source>
        <dbReference type="ARBA" id="ARBA00022842"/>
    </source>
</evidence>
<comment type="similarity">
    <text evidence="8">Belongs to the MobA family.</text>
</comment>
<evidence type="ECO:0000256" key="4">
    <source>
        <dbReference type="ARBA" id="ARBA00022741"/>
    </source>
</evidence>
<feature type="binding site" evidence="8">
    <location>
        <position position="50"/>
    </location>
    <ligand>
        <name>GTP</name>
        <dbReference type="ChEBI" id="CHEBI:37565"/>
    </ligand>
</feature>
<dbReference type="GO" id="GO:0005737">
    <property type="term" value="C:cytoplasm"/>
    <property type="evidence" value="ECO:0007669"/>
    <property type="project" value="UniProtKB-SubCell"/>
</dbReference>
<evidence type="ECO:0000313" key="11">
    <source>
        <dbReference type="Proteomes" id="UP000254649"/>
    </source>
</evidence>
<dbReference type="OrthoDB" id="9788394at2"/>
<feature type="domain" description="MobA-like NTP transferase" evidence="9">
    <location>
        <begin position="6"/>
        <end position="163"/>
    </location>
</feature>
<keyword evidence="2 8" id="KW-0808">Transferase</keyword>
<reference evidence="10 11" key="1">
    <citation type="submission" date="2018-06" db="EMBL/GenBank/DDBJ databases">
        <authorList>
            <consortium name="Pathogen Informatics"/>
            <person name="Doyle S."/>
        </authorList>
    </citation>
    <scope>NUCLEOTIDE SEQUENCE [LARGE SCALE GENOMIC DNA]</scope>
    <source>
        <strain evidence="10 11">NCTC10801</strain>
    </source>
</reference>
<organism evidence="10 11">
    <name type="scientific">[Actinobacillus] rossii</name>
    <dbReference type="NCBI Taxonomy" id="123820"/>
    <lineage>
        <taxon>Bacteria</taxon>
        <taxon>Pseudomonadati</taxon>
        <taxon>Pseudomonadota</taxon>
        <taxon>Gammaproteobacteria</taxon>
        <taxon>Pasteurellales</taxon>
        <taxon>Pasteurellaceae</taxon>
    </lineage>
</organism>
<dbReference type="InterPro" id="IPR029044">
    <property type="entry name" value="Nucleotide-diphossugar_trans"/>
</dbReference>
<keyword evidence="3 8" id="KW-0479">Metal-binding</keyword>
<evidence type="ECO:0000256" key="2">
    <source>
        <dbReference type="ARBA" id="ARBA00022679"/>
    </source>
</evidence>
<proteinExistence type="inferred from homology"/>
<evidence type="ECO:0000256" key="6">
    <source>
        <dbReference type="ARBA" id="ARBA00023134"/>
    </source>
</evidence>
<dbReference type="GO" id="GO:0005525">
    <property type="term" value="F:GTP binding"/>
    <property type="evidence" value="ECO:0007669"/>
    <property type="project" value="UniProtKB-UniRule"/>
</dbReference>
<comment type="subunit">
    <text evidence="8">Monomer.</text>
</comment>
<dbReference type="GO" id="GO:1902758">
    <property type="term" value="P:bis(molybdopterin guanine dinucleotide)molybdenum biosynthetic process"/>
    <property type="evidence" value="ECO:0007669"/>
    <property type="project" value="TreeGrafter"/>
</dbReference>
<comment type="function">
    <text evidence="8">Transfers a GMP moiety from GTP to Mo-molybdopterin (Mo-MPT) cofactor (Moco or molybdenum cofactor) to form Mo-molybdopterin guanine dinucleotide (Mo-MGD) cofactor.</text>
</comment>
<evidence type="ECO:0000256" key="3">
    <source>
        <dbReference type="ARBA" id="ARBA00022723"/>
    </source>
</evidence>
<feature type="binding site" evidence="8">
    <location>
        <begin position="9"/>
        <end position="11"/>
    </location>
    <ligand>
        <name>GTP</name>
        <dbReference type="ChEBI" id="CHEBI:37565"/>
    </ligand>
</feature>
<feature type="binding site" evidence="8">
    <location>
        <position position="98"/>
    </location>
    <ligand>
        <name>GTP</name>
        <dbReference type="ChEBI" id="CHEBI:37565"/>
    </ligand>
</feature>
<evidence type="ECO:0000256" key="1">
    <source>
        <dbReference type="ARBA" id="ARBA00022490"/>
    </source>
</evidence>
<dbReference type="PANTHER" id="PTHR19136">
    <property type="entry name" value="MOLYBDENUM COFACTOR GUANYLYLTRANSFERASE"/>
    <property type="match status" value="1"/>
</dbReference>
<dbReference type="HAMAP" id="MF_00316">
    <property type="entry name" value="MobA"/>
    <property type="match status" value="1"/>
</dbReference>
<dbReference type="AlphaFoldDB" id="A0A380TPH5"/>
<feature type="binding site" evidence="8">
    <location>
        <position position="68"/>
    </location>
    <ligand>
        <name>GTP</name>
        <dbReference type="ChEBI" id="CHEBI:37565"/>
    </ligand>
</feature>
<dbReference type="Pfam" id="PF12804">
    <property type="entry name" value="NTP_transf_3"/>
    <property type="match status" value="1"/>
</dbReference>
<dbReference type="Gene3D" id="3.90.550.10">
    <property type="entry name" value="Spore Coat Polysaccharide Biosynthesis Protein SpsA, Chain A"/>
    <property type="match status" value="1"/>
</dbReference>
<comment type="domain">
    <text evidence="8">The N-terminal domain determines nucleotide recognition and specific binding, while the C-terminal domain determines the specific binding to the target protein.</text>
</comment>
<keyword evidence="5 8" id="KW-0460">Magnesium</keyword>
<dbReference type="Proteomes" id="UP000254649">
    <property type="component" value="Unassembled WGS sequence"/>
</dbReference>
<evidence type="ECO:0000259" key="9">
    <source>
        <dbReference type="Pfam" id="PF12804"/>
    </source>
</evidence>
<dbReference type="GO" id="GO:0061603">
    <property type="term" value="F:molybdenum cofactor guanylyltransferase activity"/>
    <property type="evidence" value="ECO:0007669"/>
    <property type="project" value="UniProtKB-EC"/>
</dbReference>
<comment type="catalytic activity">
    <reaction evidence="8">
        <text>Mo-molybdopterin + GTP + H(+) = Mo-molybdopterin guanine dinucleotide + diphosphate</text>
        <dbReference type="Rhea" id="RHEA:34243"/>
        <dbReference type="ChEBI" id="CHEBI:15378"/>
        <dbReference type="ChEBI" id="CHEBI:33019"/>
        <dbReference type="ChEBI" id="CHEBI:37565"/>
        <dbReference type="ChEBI" id="CHEBI:71302"/>
        <dbReference type="ChEBI" id="CHEBI:71310"/>
        <dbReference type="EC" id="2.7.7.77"/>
    </reaction>
</comment>
<protein>
    <recommendedName>
        <fullName evidence="8">Molybdenum cofactor guanylyltransferase</fullName>
        <shortName evidence="8">MoCo guanylyltransferase</shortName>
        <ecNumber evidence="8">2.7.7.77</ecNumber>
    </recommendedName>
    <alternativeName>
        <fullName evidence="8">GTP:molybdopterin guanylyltransferase</fullName>
    </alternativeName>
    <alternativeName>
        <fullName evidence="8">Mo-MPT guanylyltransferase</fullName>
    </alternativeName>
    <alternativeName>
        <fullName evidence="8">Molybdopterin guanylyltransferase</fullName>
    </alternativeName>
    <alternativeName>
        <fullName evidence="8">Molybdopterin-guanine dinucleotide synthase</fullName>
        <shortName evidence="8">MGD synthase</shortName>
    </alternativeName>
</protein>
<keyword evidence="11" id="KW-1185">Reference proteome</keyword>
<dbReference type="CDD" id="cd02503">
    <property type="entry name" value="MobA"/>
    <property type="match status" value="1"/>
</dbReference>
<gene>
    <name evidence="10" type="primary">mobA_4</name>
    <name evidence="8" type="synonym">mobA</name>
    <name evidence="10" type="ORF">NCTC10801_00591</name>
</gene>
<keyword evidence="4 8" id="KW-0547">Nucleotide-binding</keyword>
<evidence type="ECO:0000256" key="7">
    <source>
        <dbReference type="ARBA" id="ARBA00023150"/>
    </source>
</evidence>
<comment type="subcellular location">
    <subcellularLocation>
        <location evidence="8">Cytoplasm</location>
    </subcellularLocation>
</comment>
<keyword evidence="6 8" id="KW-0342">GTP-binding</keyword>
<feature type="binding site" evidence="8">
    <location>
        <position position="22"/>
    </location>
    <ligand>
        <name>GTP</name>
        <dbReference type="ChEBI" id="CHEBI:37565"/>
    </ligand>
</feature>
<evidence type="ECO:0000313" key="10">
    <source>
        <dbReference type="EMBL" id="SUT88711.1"/>
    </source>
</evidence>
<feature type="binding site" evidence="8">
    <location>
        <position position="98"/>
    </location>
    <ligand>
        <name>Mg(2+)</name>
        <dbReference type="ChEBI" id="CHEBI:18420"/>
    </ligand>
</feature>
<dbReference type="InterPro" id="IPR013482">
    <property type="entry name" value="Molybde_CF_guanTrfase"/>
</dbReference>
<dbReference type="InterPro" id="IPR025877">
    <property type="entry name" value="MobA-like_NTP_Trfase"/>
</dbReference>
<dbReference type="NCBIfam" id="TIGR02665">
    <property type="entry name" value="molyb_mobA"/>
    <property type="match status" value="1"/>
</dbReference>
<evidence type="ECO:0000256" key="8">
    <source>
        <dbReference type="HAMAP-Rule" id="MF_00316"/>
    </source>
</evidence>
<accession>A0A380TPH5</accession>
<dbReference type="EC" id="2.7.7.77" evidence="8"/>
<keyword evidence="7 8" id="KW-0501">Molybdenum cofactor biosynthesis</keyword>
<name>A0A380TPH5_9PAST</name>
<dbReference type="GO" id="GO:0046872">
    <property type="term" value="F:metal ion binding"/>
    <property type="evidence" value="ECO:0007669"/>
    <property type="project" value="UniProtKB-KW"/>
</dbReference>
<dbReference type="SUPFAM" id="SSF53448">
    <property type="entry name" value="Nucleotide-diphospho-sugar transferases"/>
    <property type="match status" value="1"/>
</dbReference>
<comment type="cofactor">
    <cofactor evidence="8">
        <name>Mg(2+)</name>
        <dbReference type="ChEBI" id="CHEBI:18420"/>
    </cofactor>
</comment>
<sequence length="190" mass="21294">MITISAVILAGGLARRMGGVDKGLQLLNNQPLVAHTLARLKNQIYQVSINANRNIDQYTQFGVPVFQDEIEGFQGPLSGMLTALRHAKTDYVLFVPCDCPYLPLNLVAKLQSAVKKPGILCAYAHDGEREHPTFCLISRQLLTALEQYFASGERRMLVFLREQHAVSVDFSEQKSAFRNFNTLADLQEQR</sequence>
<dbReference type="EMBL" id="UFRQ01000003">
    <property type="protein sequence ID" value="SUT88711.1"/>
    <property type="molecule type" value="Genomic_DNA"/>
</dbReference>
<keyword evidence="1 8" id="KW-0963">Cytoplasm</keyword>
<dbReference type="PANTHER" id="PTHR19136:SF81">
    <property type="entry name" value="MOLYBDENUM COFACTOR GUANYLYLTRANSFERASE"/>
    <property type="match status" value="1"/>
</dbReference>